<dbReference type="SUPFAM" id="SSF82171">
    <property type="entry name" value="DPP6 N-terminal domain-like"/>
    <property type="match status" value="1"/>
</dbReference>
<dbReference type="InterPro" id="IPR011042">
    <property type="entry name" value="6-blade_b-propeller_TolB-like"/>
</dbReference>
<dbReference type="AlphaFoldDB" id="C4XK52"/>
<proteinExistence type="inferred from homology"/>
<dbReference type="PANTHER" id="PTHR36842">
    <property type="entry name" value="PROTEIN TOLB HOMOLOG"/>
    <property type="match status" value="1"/>
</dbReference>
<dbReference type="Gene3D" id="2.120.10.30">
    <property type="entry name" value="TolB, C-terminal domain"/>
    <property type="match status" value="2"/>
</dbReference>
<feature type="region of interest" description="Disordered" evidence="2">
    <location>
        <begin position="354"/>
        <end position="374"/>
    </location>
</feature>
<dbReference type="KEGG" id="dma:DMR_09160"/>
<comment type="similarity">
    <text evidence="1">Belongs to the TolB family.</text>
</comment>
<keyword evidence="4" id="KW-1185">Reference proteome</keyword>
<evidence type="ECO:0008006" key="5">
    <source>
        <dbReference type="Google" id="ProtNLM"/>
    </source>
</evidence>
<reference evidence="3 4" key="1">
    <citation type="journal article" date="2009" name="Genome Res.">
        <title>Whole genome sequence of Desulfovibrio magneticus strain RS-1 revealed common gene clusters in magnetotactic bacteria.</title>
        <authorList>
            <person name="Nakazawa H."/>
            <person name="Arakaki A."/>
            <person name="Narita-Yamada S."/>
            <person name="Yashiro I."/>
            <person name="Jinno K."/>
            <person name="Aoki N."/>
            <person name="Tsuruyama A."/>
            <person name="Okamura Y."/>
            <person name="Tanikawa S."/>
            <person name="Fujita N."/>
            <person name="Takeyama H."/>
            <person name="Matsunaga T."/>
        </authorList>
    </citation>
    <scope>NUCLEOTIDE SEQUENCE [LARGE SCALE GENOMIC DNA]</scope>
    <source>
        <strain evidence="4">ATCC 700980 / DSM 13731 / RS-1</strain>
    </source>
</reference>
<evidence type="ECO:0000256" key="2">
    <source>
        <dbReference type="SAM" id="MobiDB-lite"/>
    </source>
</evidence>
<dbReference type="InterPro" id="IPR011659">
    <property type="entry name" value="WD40"/>
</dbReference>
<dbReference type="Pfam" id="PF07676">
    <property type="entry name" value="PD40"/>
    <property type="match status" value="2"/>
</dbReference>
<dbReference type="HOGENOM" id="CLU_739129_0_0_7"/>
<gene>
    <name evidence="3" type="ordered locus">DMR_09160</name>
</gene>
<evidence type="ECO:0000256" key="1">
    <source>
        <dbReference type="ARBA" id="ARBA00009820"/>
    </source>
</evidence>
<dbReference type="STRING" id="573370.DMR_09160"/>
<sequence length="374" mass="40658">MRFPIPLGHSLPKPVPRHRCMHGLYLGQARACPTSALQWKFHMLHEKSRAQGPSGRLLRFRGQITASSEQPMARRCLLTSLLLVFVTTAPLRAEVAIPPLVYTLGDAVMFKTGGQSIMLGHGSQPTLSPEARQAAWVEHGDDPAQARLMLCDIASGNASILAKPGGNLHSPSFSPDGGNVIFVRRTETGQSELWSVRPGEKPRKLAQAGGLAGDDFFEPVFSLADGRILYHDLESLYSMSLTGQKNNQTPLKNFNQGHTGAFTSTARFIPRPNSTTLAFSMSVEGSPLFRKKVPDLSSALFLYDPQSRSASRLTPHNITAFAPAWTTDGQALVFTGYSDKHAGTARPFRIWMIRPGQPPVDMGPGEDPRPASGP</sequence>
<dbReference type="eggNOG" id="COG0823">
    <property type="taxonomic scope" value="Bacteria"/>
</dbReference>
<dbReference type="Proteomes" id="UP000009071">
    <property type="component" value="Chromosome"/>
</dbReference>
<name>C4XK52_SOLM1</name>
<dbReference type="EMBL" id="AP010904">
    <property type="protein sequence ID" value="BAH74407.1"/>
    <property type="molecule type" value="Genomic_DNA"/>
</dbReference>
<evidence type="ECO:0000313" key="3">
    <source>
        <dbReference type="EMBL" id="BAH74407.1"/>
    </source>
</evidence>
<protein>
    <recommendedName>
        <fullName evidence="5">Periplasmic component of the Tol biopolymer transport system</fullName>
    </recommendedName>
</protein>
<accession>C4XK52</accession>
<organism evidence="3 4">
    <name type="scientific">Solidesulfovibrio magneticus (strain ATCC 700980 / DSM 13731 / RS-1)</name>
    <name type="common">Desulfovibrio magneticus</name>
    <dbReference type="NCBI Taxonomy" id="573370"/>
    <lineage>
        <taxon>Bacteria</taxon>
        <taxon>Pseudomonadati</taxon>
        <taxon>Thermodesulfobacteriota</taxon>
        <taxon>Desulfovibrionia</taxon>
        <taxon>Desulfovibrionales</taxon>
        <taxon>Desulfovibrionaceae</taxon>
        <taxon>Solidesulfovibrio</taxon>
    </lineage>
</organism>
<evidence type="ECO:0000313" key="4">
    <source>
        <dbReference type="Proteomes" id="UP000009071"/>
    </source>
</evidence>